<dbReference type="InterPro" id="IPR037066">
    <property type="entry name" value="Plug_dom_sf"/>
</dbReference>
<evidence type="ECO:0000256" key="3">
    <source>
        <dbReference type="ARBA" id="ARBA00022452"/>
    </source>
</evidence>
<dbReference type="SUPFAM" id="SSF49464">
    <property type="entry name" value="Carboxypeptidase regulatory domain-like"/>
    <property type="match status" value="1"/>
</dbReference>
<dbReference type="InterPro" id="IPR023997">
    <property type="entry name" value="TonB-dep_OMP_SusC/RagA_CS"/>
</dbReference>
<evidence type="ECO:0000259" key="12">
    <source>
        <dbReference type="Pfam" id="PF07715"/>
    </source>
</evidence>
<keyword evidence="2 8" id="KW-0813">Transport</keyword>
<feature type="signal peptide" evidence="10">
    <location>
        <begin position="1"/>
        <end position="23"/>
    </location>
</feature>
<dbReference type="Gene3D" id="2.60.40.1120">
    <property type="entry name" value="Carboxypeptidase-like, regulatory domain"/>
    <property type="match status" value="1"/>
</dbReference>
<keyword evidence="4 8" id="KW-0812">Transmembrane</keyword>
<dbReference type="Pfam" id="PF13715">
    <property type="entry name" value="CarbopepD_reg_2"/>
    <property type="match status" value="1"/>
</dbReference>
<evidence type="ECO:0000256" key="4">
    <source>
        <dbReference type="ARBA" id="ARBA00022692"/>
    </source>
</evidence>
<proteinExistence type="inferred from homology"/>
<comment type="subcellular location">
    <subcellularLocation>
        <location evidence="1 8">Cell outer membrane</location>
        <topology evidence="1 8">Multi-pass membrane protein</topology>
    </subcellularLocation>
</comment>
<gene>
    <name evidence="13" type="ORF">GCM10007390_46750</name>
</gene>
<dbReference type="Gene3D" id="2.170.130.10">
    <property type="entry name" value="TonB-dependent receptor, plug domain"/>
    <property type="match status" value="1"/>
</dbReference>
<name>A0A8J3D7K5_9BACT</name>
<evidence type="ECO:0000256" key="2">
    <source>
        <dbReference type="ARBA" id="ARBA00022448"/>
    </source>
</evidence>
<evidence type="ECO:0000256" key="7">
    <source>
        <dbReference type="ARBA" id="ARBA00023237"/>
    </source>
</evidence>
<keyword evidence="10" id="KW-0732">Signal</keyword>
<comment type="caution">
    <text evidence="13">The sequence shown here is derived from an EMBL/GenBank/DDBJ whole genome shotgun (WGS) entry which is preliminary data.</text>
</comment>
<dbReference type="Proteomes" id="UP000598271">
    <property type="component" value="Unassembled WGS sequence"/>
</dbReference>
<dbReference type="RefSeq" id="WP_189568070.1">
    <property type="nucleotide sequence ID" value="NZ_BMXF01000006.1"/>
</dbReference>
<evidence type="ECO:0000256" key="5">
    <source>
        <dbReference type="ARBA" id="ARBA00023077"/>
    </source>
</evidence>
<evidence type="ECO:0000256" key="6">
    <source>
        <dbReference type="ARBA" id="ARBA00023136"/>
    </source>
</evidence>
<dbReference type="AlphaFoldDB" id="A0A8J3D7K5"/>
<keyword evidence="14" id="KW-1185">Reference proteome</keyword>
<dbReference type="GO" id="GO:0009279">
    <property type="term" value="C:cell outer membrane"/>
    <property type="evidence" value="ECO:0007669"/>
    <property type="project" value="UniProtKB-SubCell"/>
</dbReference>
<dbReference type="NCBIfam" id="TIGR04056">
    <property type="entry name" value="OMP_RagA_SusC"/>
    <property type="match status" value="1"/>
</dbReference>
<evidence type="ECO:0000313" key="13">
    <source>
        <dbReference type="EMBL" id="GHB85860.1"/>
    </source>
</evidence>
<dbReference type="Gene3D" id="2.40.170.20">
    <property type="entry name" value="TonB-dependent receptor, beta-barrel domain"/>
    <property type="match status" value="1"/>
</dbReference>
<accession>A0A8J3D7K5</accession>
<sequence length="1034" mass="111774">MKKVLQHCKIMLLLAFCSTVVSAQDMTITGKVNESGAGELYGVNIVVKGTTRGTTTNNKGEYSIVANKGTTLTYSYIGYQPKDVTVGNSNVINVELIPDDNLLGEVVVTAFGMEKEKKALGYSVTQIGGDQLTESRTINVGNALTGKIAGVNVSSPTTGAAGTSRVVIRGGSSLGGNDQPLYVINGVPMDNSNQGSAGMWGGNDNGDGLSSINPDDIATISVLKGNTASALYGSRAANGVILITTKTGKGVKGLGVSFNSNYTANRAIDLTDLQQQYGTGTMGVKPTTQVEALENGNSSWGAKLDGSPVIQFDGETRPYSATGEGLNDFYRTGSTWTNTLALAGSNELGSFRFSASDLRNQDILPNSGFDRTTFNGSMNGKFGKLELIATGQYTSESAKNRPRLSDSPGNANYTVITKAPNISFTDMRGTTDKLGANDDGTERRYQSNVYATNPYWAAYQFLRLDSKNRFFGNASLKYNITDWLYVQGRIGTDYISGRFESSEPYGTAYKTTGDYNITNRTTKENNLDLFIGANKTFGKFSADILLGGNRMRRSTEDARIGGNGLNIPFFGSVNNVANQTYGYGLSEYGINSIFGSANIGFNNYLFLNVTARQDHFSTLSRGNNEVTYPSAGLSFVFSEAIQGMPNWLTFGKVRASWAQVGGGAPDPYSNNLTYGLRGYQHDGAILGAINNGSIPNANLKPYISTETEIGFDLRFFQNRLGLDLALYNRNTNDDILNTSISGTSGYGSTQINIGELTNKGIEILLKGTPIKKTDFTWDMTLNFARNISNVVSLGTNAAGDPIEFLNLDEARSRQERIRHYVGQQLGVIAGYKQKEIDGQKVYDKDGFPVRGDFQQIALGRHPISAGFSNSFTYKGFNLSFLIDLRQGGSMMSGTNLGLYGVGLHKGTLPGRDAPLTVSGVTETGEANTWTIERDKLQNYYNYYTQITENFVYNSSFGKLRELSVGYSIPARWLDKTPISTLKFSAVGRNLLLLWSSVPNVDPESGYTASGNSQGLEYFALPTTRNLGFNLSATF</sequence>
<dbReference type="InterPro" id="IPR023996">
    <property type="entry name" value="TonB-dep_OMP_SusC/RagA"/>
</dbReference>
<dbReference type="NCBIfam" id="TIGR04057">
    <property type="entry name" value="SusC_RagA_signa"/>
    <property type="match status" value="1"/>
</dbReference>
<keyword evidence="3 8" id="KW-1134">Transmembrane beta strand</keyword>
<feature type="chain" id="PRO_5035266804" evidence="10">
    <location>
        <begin position="24"/>
        <end position="1034"/>
    </location>
</feature>
<dbReference type="Pfam" id="PF07715">
    <property type="entry name" value="Plug"/>
    <property type="match status" value="1"/>
</dbReference>
<evidence type="ECO:0000256" key="10">
    <source>
        <dbReference type="SAM" id="SignalP"/>
    </source>
</evidence>
<evidence type="ECO:0000313" key="14">
    <source>
        <dbReference type="Proteomes" id="UP000598271"/>
    </source>
</evidence>
<evidence type="ECO:0000259" key="11">
    <source>
        <dbReference type="Pfam" id="PF00593"/>
    </source>
</evidence>
<reference evidence="13 14" key="1">
    <citation type="journal article" date="2014" name="Int. J. Syst. Evol. Microbiol.">
        <title>Complete genome sequence of Corynebacterium casei LMG S-19264T (=DSM 44701T), isolated from a smear-ripened cheese.</title>
        <authorList>
            <consortium name="US DOE Joint Genome Institute (JGI-PGF)"/>
            <person name="Walter F."/>
            <person name="Albersmeier A."/>
            <person name="Kalinowski J."/>
            <person name="Ruckert C."/>
        </authorList>
    </citation>
    <scope>NUCLEOTIDE SEQUENCE [LARGE SCALE GENOMIC DNA]</scope>
    <source>
        <strain evidence="13 14">KCTC 12866</strain>
    </source>
</reference>
<protein>
    <submittedName>
        <fullName evidence="13">SusC/RagA family TonB-linked outer membrane protein</fullName>
    </submittedName>
</protein>
<feature type="domain" description="TonB-dependent receptor-like beta-barrel" evidence="11">
    <location>
        <begin position="435"/>
        <end position="801"/>
    </location>
</feature>
<dbReference type="SUPFAM" id="SSF56935">
    <property type="entry name" value="Porins"/>
    <property type="match status" value="1"/>
</dbReference>
<keyword evidence="7 8" id="KW-0998">Cell outer membrane</keyword>
<dbReference type="EMBL" id="BMXF01000006">
    <property type="protein sequence ID" value="GHB85860.1"/>
    <property type="molecule type" value="Genomic_DNA"/>
</dbReference>
<dbReference type="InterPro" id="IPR008969">
    <property type="entry name" value="CarboxyPept-like_regulatory"/>
</dbReference>
<dbReference type="InterPro" id="IPR036942">
    <property type="entry name" value="Beta-barrel_TonB_sf"/>
</dbReference>
<keyword evidence="5 9" id="KW-0798">TonB box</keyword>
<organism evidence="13 14">
    <name type="scientific">Persicitalea jodogahamensis</name>
    <dbReference type="NCBI Taxonomy" id="402147"/>
    <lineage>
        <taxon>Bacteria</taxon>
        <taxon>Pseudomonadati</taxon>
        <taxon>Bacteroidota</taxon>
        <taxon>Cytophagia</taxon>
        <taxon>Cytophagales</taxon>
        <taxon>Spirosomataceae</taxon>
        <taxon>Persicitalea</taxon>
    </lineage>
</organism>
<evidence type="ECO:0000256" key="9">
    <source>
        <dbReference type="RuleBase" id="RU003357"/>
    </source>
</evidence>
<feature type="domain" description="TonB-dependent receptor plug" evidence="12">
    <location>
        <begin position="118"/>
        <end position="240"/>
    </location>
</feature>
<evidence type="ECO:0000256" key="1">
    <source>
        <dbReference type="ARBA" id="ARBA00004571"/>
    </source>
</evidence>
<dbReference type="InterPro" id="IPR039426">
    <property type="entry name" value="TonB-dep_rcpt-like"/>
</dbReference>
<dbReference type="Pfam" id="PF00593">
    <property type="entry name" value="TonB_dep_Rec_b-barrel"/>
    <property type="match status" value="1"/>
</dbReference>
<keyword evidence="6 8" id="KW-0472">Membrane</keyword>
<dbReference type="InterPro" id="IPR012910">
    <property type="entry name" value="Plug_dom"/>
</dbReference>
<evidence type="ECO:0000256" key="8">
    <source>
        <dbReference type="PROSITE-ProRule" id="PRU01360"/>
    </source>
</evidence>
<dbReference type="InterPro" id="IPR000531">
    <property type="entry name" value="Beta-barrel_TonB"/>
</dbReference>
<comment type="similarity">
    <text evidence="8 9">Belongs to the TonB-dependent receptor family.</text>
</comment>
<dbReference type="PROSITE" id="PS52016">
    <property type="entry name" value="TONB_DEPENDENT_REC_3"/>
    <property type="match status" value="1"/>
</dbReference>